<feature type="region of interest" description="Disordered" evidence="1">
    <location>
        <begin position="788"/>
        <end position="816"/>
    </location>
</feature>
<accession>M2NIW7</accession>
<feature type="region of interest" description="Disordered" evidence="1">
    <location>
        <begin position="516"/>
        <end position="575"/>
    </location>
</feature>
<feature type="compositionally biased region" description="Basic and acidic residues" evidence="1">
    <location>
        <begin position="542"/>
        <end position="559"/>
    </location>
</feature>
<feature type="compositionally biased region" description="Basic and acidic residues" evidence="1">
    <location>
        <begin position="393"/>
        <end position="414"/>
    </location>
</feature>
<feature type="compositionally biased region" description="Polar residues" evidence="1">
    <location>
        <begin position="479"/>
        <end position="502"/>
    </location>
</feature>
<feature type="compositionally biased region" description="Basic and acidic residues" evidence="1">
    <location>
        <begin position="309"/>
        <end position="318"/>
    </location>
</feature>
<dbReference type="OMA" id="QANRVEC"/>
<dbReference type="eggNOG" id="ENOG502R9RG">
    <property type="taxonomic scope" value="Eukaryota"/>
</dbReference>
<feature type="compositionally biased region" description="Low complexity" evidence="1">
    <location>
        <begin position="516"/>
        <end position="526"/>
    </location>
</feature>
<feature type="compositionally biased region" description="Polar residues" evidence="1">
    <location>
        <begin position="44"/>
        <end position="61"/>
    </location>
</feature>
<dbReference type="KEGG" id="bcom:BAUCODRAFT_388387"/>
<feature type="region of interest" description="Disordered" evidence="1">
    <location>
        <begin position="296"/>
        <end position="502"/>
    </location>
</feature>
<feature type="compositionally biased region" description="Low complexity" evidence="1">
    <location>
        <begin position="65"/>
        <end position="77"/>
    </location>
</feature>
<feature type="compositionally biased region" description="Basic and acidic residues" evidence="1">
    <location>
        <begin position="423"/>
        <end position="476"/>
    </location>
</feature>
<dbReference type="HOGENOM" id="CLU_277421_0_0_1"/>
<protein>
    <submittedName>
        <fullName evidence="2">Uncharacterized protein</fullName>
    </submittedName>
</protein>
<dbReference type="EMBL" id="KB445552">
    <property type="protein sequence ID" value="EMC99030.1"/>
    <property type="molecule type" value="Genomic_DNA"/>
</dbReference>
<keyword evidence="3" id="KW-1185">Reference proteome</keyword>
<dbReference type="RefSeq" id="XP_007674078.1">
    <property type="nucleotide sequence ID" value="XM_007675888.1"/>
</dbReference>
<dbReference type="Proteomes" id="UP000011761">
    <property type="component" value="Unassembled WGS sequence"/>
</dbReference>
<evidence type="ECO:0000313" key="2">
    <source>
        <dbReference type="EMBL" id="EMC99030.1"/>
    </source>
</evidence>
<gene>
    <name evidence="2" type="ORF">BAUCODRAFT_388387</name>
</gene>
<sequence length="1143" mass="126448">MSDMGTMVAQPYHSWSDMTNGGWKWLSGLDDDIGDNIIVAHKPSSISETPSKAHSPATSGSGFVAPATAHSPATPTSNHITRAFKRNMEDHNVDFLPDQVEEAEHYESAAKKVKLEDVDEKPAIGRLWCLSGRPLPKSQYIRSKPILIVIDDSDDEGERPERHSPRPLAEIEPAHDFMPAPTALTNEQKENQRLISQRLREEALARRISAHATNHGADAAAEPVDLTQDDGNEVERRASHEKQLKMAFAEPEATTTSKRPLTANLDGGARAARQQDAFILREAFGTAETSFSSAVSTNSAVLHPQMTRGTRERRRDEPAESTFTPPNKVQPAEQSEAPANRALNTRGGFADTTSSYADRYNKQRQQEAAVASKRRRQEVTHKTEVVRQLTGKRYLEAESKRQTAAEHRPEHPNLERPQQGLKLRKEEQRPSAEATGSRKERLERYLDVERRQDDERRQALDTKRRLSELDQPRTKDQPVISSKQATLPRGAQTQEQHPNHGTTAKHLPVAAEALAAAVNSSPTSTPEESDSAAKARQQRIQAMKERNTRNKQHVDKDSDQALEEGVDRPPPVSLNSLAGRAAISTMLSEPRAIAGELREHRAAHRGSGSPHQAPFCSAKTEQRRPLSLSNPAGQAAVSEGLPRTRIQADCHPSQRAFMTGSENKSMLESIHRAVPTHRAAKFVSNARRAGRILPEDIHLIRWRSGGVHWPEVTDHYEDMAGKRRSTDTLRSRLRLVSGVLEELSFDEEILTRAAQGREEAVDTLNNAVKEAVNTAIVYAPVQSSAYSSAKDCQRPASSTNPTKKAPTSERADSLTDCAGPAPQHHAVDLATAYRPASPEIEVRQDGRPNTGGKTLNAQTFHYFMDQWAKAQAQTYASSEAEDEDDSEDFDDPYHFVYQVQRRELSQAEADEEGGLQIQDMTWIDYSSPCANHSAANTEACRQALISNNPAMHAALILGGNLARKLDDNGCFSATHQCSAGTLEVRVERRLQTVTSGCRPDFGAGGHLSRNLYVVKERSTINTRQTSTTEGSTLDADLFGEEPENTVAREIIADDVVYSALELANDQAIRHFVEKTVRPTLNLTAWNCAKTGERNRLSELLAEQGEDAMFRQVGESIGAEGGLTVKTETEVWVERVWLRGPRNM</sequence>
<proteinExistence type="predicted"/>
<dbReference type="GeneID" id="19113644"/>
<dbReference type="STRING" id="717646.M2NIW7"/>
<feature type="region of interest" description="Disordered" evidence="1">
    <location>
        <begin position="44"/>
        <end position="77"/>
    </location>
</feature>
<reference evidence="2 3" key="1">
    <citation type="journal article" date="2012" name="PLoS Pathog.">
        <title>Diverse lifestyles and strategies of plant pathogenesis encoded in the genomes of eighteen Dothideomycetes fungi.</title>
        <authorList>
            <person name="Ohm R.A."/>
            <person name="Feau N."/>
            <person name="Henrissat B."/>
            <person name="Schoch C.L."/>
            <person name="Horwitz B.A."/>
            <person name="Barry K.W."/>
            <person name="Condon B.J."/>
            <person name="Copeland A.C."/>
            <person name="Dhillon B."/>
            <person name="Glaser F."/>
            <person name="Hesse C.N."/>
            <person name="Kosti I."/>
            <person name="LaButti K."/>
            <person name="Lindquist E.A."/>
            <person name="Lucas S."/>
            <person name="Salamov A.A."/>
            <person name="Bradshaw R.E."/>
            <person name="Ciuffetti L."/>
            <person name="Hamelin R.C."/>
            <person name="Kema G.H.J."/>
            <person name="Lawrence C."/>
            <person name="Scott J.A."/>
            <person name="Spatafora J.W."/>
            <person name="Turgeon B.G."/>
            <person name="de Wit P.J.G.M."/>
            <person name="Zhong S."/>
            <person name="Goodwin S.B."/>
            <person name="Grigoriev I.V."/>
        </authorList>
    </citation>
    <scope>NUCLEOTIDE SEQUENCE [LARGE SCALE GENOMIC DNA]</scope>
    <source>
        <strain evidence="2 3">UAMH 10762</strain>
    </source>
</reference>
<evidence type="ECO:0000313" key="3">
    <source>
        <dbReference type="Proteomes" id="UP000011761"/>
    </source>
</evidence>
<name>M2NIW7_BAUPA</name>
<evidence type="ECO:0000256" key="1">
    <source>
        <dbReference type="SAM" id="MobiDB-lite"/>
    </source>
</evidence>
<dbReference type="AlphaFoldDB" id="M2NIW7"/>
<dbReference type="OrthoDB" id="3900617at2759"/>
<organism evidence="2 3">
    <name type="scientific">Baudoinia panamericana (strain UAMH 10762)</name>
    <name type="common">Angels' share fungus</name>
    <name type="synonym">Baudoinia compniacensis (strain UAMH 10762)</name>
    <dbReference type="NCBI Taxonomy" id="717646"/>
    <lineage>
        <taxon>Eukaryota</taxon>
        <taxon>Fungi</taxon>
        <taxon>Dikarya</taxon>
        <taxon>Ascomycota</taxon>
        <taxon>Pezizomycotina</taxon>
        <taxon>Dothideomycetes</taxon>
        <taxon>Dothideomycetidae</taxon>
        <taxon>Mycosphaerellales</taxon>
        <taxon>Teratosphaeriaceae</taxon>
        <taxon>Baudoinia</taxon>
    </lineage>
</organism>